<proteinExistence type="evidence at transcript level"/>
<evidence type="ECO:0000256" key="6">
    <source>
        <dbReference type="ARBA" id="ARBA00067456"/>
    </source>
</evidence>
<dbReference type="PANTHER" id="PTHR10293:SF16">
    <property type="entry name" value="GLUTAREDOXIN-RELATED PROTEIN 5, MITOCHONDRIAL"/>
    <property type="match status" value="1"/>
</dbReference>
<dbReference type="PROSITE" id="PS51354">
    <property type="entry name" value="GLUTAREDOXIN_2"/>
    <property type="match status" value="1"/>
</dbReference>
<evidence type="ECO:0000256" key="7">
    <source>
        <dbReference type="ARBA" id="ARBA00076083"/>
    </source>
</evidence>
<evidence type="ECO:0000256" key="4">
    <source>
        <dbReference type="ARBA" id="ARBA00023014"/>
    </source>
</evidence>
<dbReference type="PANTHER" id="PTHR10293">
    <property type="entry name" value="GLUTAREDOXIN FAMILY MEMBER"/>
    <property type="match status" value="1"/>
</dbReference>
<keyword evidence="1" id="KW-0001">2Fe-2S</keyword>
<keyword evidence="2" id="KW-0479">Metal-binding</keyword>
<evidence type="ECO:0000259" key="8">
    <source>
        <dbReference type="Pfam" id="PF00462"/>
    </source>
</evidence>
<dbReference type="Pfam" id="PF00462">
    <property type="entry name" value="Glutaredoxin"/>
    <property type="match status" value="1"/>
</dbReference>
<feature type="domain" description="Glutaredoxin" evidence="8">
    <location>
        <begin position="36"/>
        <end position="97"/>
    </location>
</feature>
<gene>
    <name evidence="9" type="primary">GLRX5</name>
</gene>
<reference evidence="9" key="1">
    <citation type="submission" date="2009-03" db="EMBL/GenBank/DDBJ databases">
        <title>Caligus clemensi ESTs and full-length cDNAs.</title>
        <authorList>
            <person name="Yasuike M."/>
            <person name="von Schalburg K."/>
            <person name="Cooper G."/>
            <person name="Leong J."/>
            <person name="Jones S.R.M."/>
            <person name="Koop B.F."/>
        </authorList>
    </citation>
    <scope>NUCLEOTIDE SEQUENCE</scope>
    <source>
        <tissue evidence="9">Whole</tissue>
    </source>
</reference>
<protein>
    <recommendedName>
        <fullName evidence="6">Glutaredoxin-related protein 5, mitochondrial</fullName>
    </recommendedName>
    <alternativeName>
        <fullName evidence="7">Monothiol glutaredoxin-5</fullName>
    </alternativeName>
</protein>
<evidence type="ECO:0000256" key="3">
    <source>
        <dbReference type="ARBA" id="ARBA00023004"/>
    </source>
</evidence>
<dbReference type="InterPro" id="IPR036249">
    <property type="entry name" value="Thioredoxin-like_sf"/>
</dbReference>
<keyword evidence="4" id="KW-0411">Iron-sulfur</keyword>
<evidence type="ECO:0000256" key="5">
    <source>
        <dbReference type="ARBA" id="ARBA00023284"/>
    </source>
</evidence>
<evidence type="ECO:0000256" key="1">
    <source>
        <dbReference type="ARBA" id="ARBA00022714"/>
    </source>
</evidence>
<accession>C1BZZ3</accession>
<dbReference type="SUPFAM" id="SSF52833">
    <property type="entry name" value="Thioredoxin-like"/>
    <property type="match status" value="1"/>
</dbReference>
<dbReference type="EMBL" id="BT080172">
    <property type="protein sequence ID" value="ACO14596.1"/>
    <property type="molecule type" value="mRNA"/>
</dbReference>
<name>C1BZZ3_CALCM</name>
<dbReference type="CDD" id="cd03028">
    <property type="entry name" value="GRX_PICOT_like"/>
    <property type="match status" value="1"/>
</dbReference>
<keyword evidence="3" id="KW-0408">Iron</keyword>
<dbReference type="FunFam" id="3.40.30.10:FF:000005">
    <property type="entry name" value="Glutaredoxin 5"/>
    <property type="match status" value="1"/>
</dbReference>
<dbReference type="AlphaFoldDB" id="C1BZZ3"/>
<evidence type="ECO:0000313" key="9">
    <source>
        <dbReference type="EMBL" id="ACO14596.1"/>
    </source>
</evidence>
<dbReference type="Gene3D" id="3.40.30.10">
    <property type="entry name" value="Glutaredoxin"/>
    <property type="match status" value="1"/>
</dbReference>
<dbReference type="GO" id="GO:0051537">
    <property type="term" value="F:2 iron, 2 sulfur cluster binding"/>
    <property type="evidence" value="ECO:0007669"/>
    <property type="project" value="UniProtKB-KW"/>
</dbReference>
<dbReference type="InterPro" id="IPR004480">
    <property type="entry name" value="Monothiol_GRX-rel"/>
</dbReference>
<dbReference type="NCBIfam" id="TIGR00365">
    <property type="entry name" value="Grx4 family monothiol glutaredoxin"/>
    <property type="match status" value="1"/>
</dbReference>
<evidence type="ECO:0000256" key="2">
    <source>
        <dbReference type="ARBA" id="ARBA00022723"/>
    </source>
</evidence>
<dbReference type="InterPro" id="IPR002109">
    <property type="entry name" value="Glutaredoxin"/>
</dbReference>
<dbReference type="GO" id="GO:0046872">
    <property type="term" value="F:metal ion binding"/>
    <property type="evidence" value="ECO:0007669"/>
    <property type="project" value="UniProtKB-KW"/>
</dbReference>
<organism evidence="9">
    <name type="scientific">Caligus clemensi</name>
    <name type="common">Sea louse</name>
    <dbReference type="NCBI Taxonomy" id="344056"/>
    <lineage>
        <taxon>Eukaryota</taxon>
        <taxon>Metazoa</taxon>
        <taxon>Ecdysozoa</taxon>
        <taxon>Arthropoda</taxon>
        <taxon>Crustacea</taxon>
        <taxon>Multicrustacea</taxon>
        <taxon>Hexanauplia</taxon>
        <taxon>Copepoda</taxon>
        <taxon>Siphonostomatoida</taxon>
        <taxon>Caligidae</taxon>
        <taxon>Caligus</taxon>
    </lineage>
</organism>
<keyword evidence="5" id="KW-0676">Redox-active center</keyword>
<dbReference type="InterPro" id="IPR033658">
    <property type="entry name" value="GRX_PICOT-like"/>
</dbReference>
<sequence length="135" mass="14850">MLGVLGRSALSSGIFRRGLSTEVKARIEDMIGRSSVVVFMKGVPEAPRRGFSNGVVQILRMHGVPFEGINVLEDEDIRQGIKEFSEWPTIPQVYFKKGFLGGCDVLLEMHQTGDIPEELQKIGITSALAETKESS</sequence>
<dbReference type="GO" id="GO:0005759">
    <property type="term" value="C:mitochondrial matrix"/>
    <property type="evidence" value="ECO:0007669"/>
    <property type="project" value="TreeGrafter"/>
</dbReference>